<protein>
    <recommendedName>
        <fullName evidence="2">MICOS complex subunit MIC10</fullName>
    </recommendedName>
</protein>
<gene>
    <name evidence="1" type="ORF">EGYM00163_LOCUS19554</name>
</gene>
<dbReference type="EMBL" id="HBJA01055135">
    <property type="protein sequence ID" value="CAE0808423.1"/>
    <property type="molecule type" value="Transcribed_RNA"/>
</dbReference>
<name>A0A7S4FQW6_9EUGL</name>
<organism evidence="1">
    <name type="scientific">Eutreptiella gymnastica</name>
    <dbReference type="NCBI Taxonomy" id="73025"/>
    <lineage>
        <taxon>Eukaryota</taxon>
        <taxon>Discoba</taxon>
        <taxon>Euglenozoa</taxon>
        <taxon>Euglenida</taxon>
        <taxon>Spirocuta</taxon>
        <taxon>Euglenophyceae</taxon>
        <taxon>Eutreptiales</taxon>
        <taxon>Eutreptiaceae</taxon>
        <taxon>Eutreptiella</taxon>
    </lineage>
</organism>
<proteinExistence type="predicted"/>
<reference evidence="1" key="1">
    <citation type="submission" date="2021-01" db="EMBL/GenBank/DDBJ databases">
        <authorList>
            <person name="Corre E."/>
            <person name="Pelletier E."/>
            <person name="Niang G."/>
            <person name="Scheremetjew M."/>
            <person name="Finn R."/>
            <person name="Kale V."/>
            <person name="Holt S."/>
            <person name="Cochrane G."/>
            <person name="Meng A."/>
            <person name="Brown T."/>
            <person name="Cohen L."/>
        </authorList>
    </citation>
    <scope>NUCLEOTIDE SEQUENCE</scope>
    <source>
        <strain evidence="1">CCMP1594</strain>
    </source>
</reference>
<evidence type="ECO:0008006" key="2">
    <source>
        <dbReference type="Google" id="ProtNLM"/>
    </source>
</evidence>
<accession>A0A7S4FQW6</accession>
<evidence type="ECO:0000313" key="1">
    <source>
        <dbReference type="EMBL" id="CAE0808423.1"/>
    </source>
</evidence>
<sequence length="140" mass="14991">MAQPRDPRSKCKGWCMACPPKVTPPEPHGGSAQGLSAEPTPSVCCREAGADATSAVHRKVTNADVAVVSTAIRDTCQRKLITGIGCGFFGGGWGLWQLVHRFQPHAVPHQPPCAVSRRMYCSCPSLVNLPFIISVAWMPP</sequence>
<dbReference type="AlphaFoldDB" id="A0A7S4FQW6"/>